<keyword evidence="8" id="KW-0812">Transmembrane</keyword>
<dbReference type="PANTHER" id="PTHR10624:SF8">
    <property type="entry name" value="LY6_PLAUR DOMAIN-CONTAINING PROTEIN 3"/>
    <property type="match status" value="1"/>
</dbReference>
<evidence type="ECO:0000313" key="10">
    <source>
        <dbReference type="Proteomes" id="UP000515156"/>
    </source>
</evidence>
<organism evidence="10 13">
    <name type="scientific">Microcaecilia unicolor</name>
    <dbReference type="NCBI Taxonomy" id="1415580"/>
    <lineage>
        <taxon>Eukaryota</taxon>
        <taxon>Metazoa</taxon>
        <taxon>Chordata</taxon>
        <taxon>Craniata</taxon>
        <taxon>Vertebrata</taxon>
        <taxon>Euteleostomi</taxon>
        <taxon>Amphibia</taxon>
        <taxon>Gymnophiona</taxon>
        <taxon>Siphonopidae</taxon>
        <taxon>Microcaecilia</taxon>
    </lineage>
</organism>
<dbReference type="Pfam" id="PF00021">
    <property type="entry name" value="UPAR_LY6"/>
    <property type="match status" value="2"/>
</dbReference>
<dbReference type="RefSeq" id="XP_030067371.1">
    <property type="nucleotide sequence ID" value="XM_030211511.1"/>
</dbReference>
<dbReference type="CDD" id="cd23566">
    <property type="entry name" value="TFP_LU_ECD_LYPD5_rpt2"/>
    <property type="match status" value="1"/>
</dbReference>
<keyword evidence="10" id="KW-1185">Reference proteome</keyword>
<evidence type="ECO:0000313" key="12">
    <source>
        <dbReference type="RefSeq" id="XP_030067372.1"/>
    </source>
</evidence>
<dbReference type="CDD" id="cd23562">
    <property type="entry name" value="TFP_LU_ECD_LYPD3_rpt1"/>
    <property type="match status" value="1"/>
</dbReference>
<dbReference type="GeneID" id="115475630"/>
<dbReference type="Proteomes" id="UP000515156">
    <property type="component" value="Chromosome 8"/>
</dbReference>
<feature type="transmembrane region" description="Helical" evidence="8">
    <location>
        <begin position="12"/>
        <end position="31"/>
    </location>
</feature>
<dbReference type="PANTHER" id="PTHR10624">
    <property type="entry name" value="UROKINASE PLASMINOGEN ACTIVATOR SURFACE RECEPTOR-RELATED"/>
    <property type="match status" value="1"/>
</dbReference>
<keyword evidence="6" id="KW-0325">Glycoprotein</keyword>
<evidence type="ECO:0000256" key="5">
    <source>
        <dbReference type="ARBA" id="ARBA00023136"/>
    </source>
</evidence>
<name>A0A6P7YQY0_9AMPH</name>
<dbReference type="RefSeq" id="XP_030067372.1">
    <property type="nucleotide sequence ID" value="XM_030211512.1"/>
</dbReference>
<dbReference type="AlphaFoldDB" id="A0A6P7YQY0"/>
<dbReference type="InterPro" id="IPR016054">
    <property type="entry name" value="LY6_UPA_recep-like"/>
</dbReference>
<evidence type="ECO:0000256" key="1">
    <source>
        <dbReference type="ARBA" id="ARBA00004609"/>
    </source>
</evidence>
<comment type="subcellular location">
    <subcellularLocation>
        <location evidence="1">Cell membrane</location>
        <topology evidence="1">Lipid-anchor</topology>
        <topology evidence="1">GPI-anchor</topology>
    </subcellularLocation>
</comment>
<accession>A0A6P7YQY0</accession>
<reference evidence="11 12" key="1">
    <citation type="submission" date="2025-04" db="UniProtKB">
        <authorList>
            <consortium name="RefSeq"/>
        </authorList>
    </citation>
    <scope>IDENTIFICATION</scope>
</reference>
<feature type="domain" description="UPAR/Ly6" evidence="9">
    <location>
        <begin position="135"/>
        <end position="231"/>
    </location>
</feature>
<keyword evidence="4" id="KW-0732">Signal</keyword>
<dbReference type="GO" id="GO:0005886">
    <property type="term" value="C:plasma membrane"/>
    <property type="evidence" value="ECO:0007669"/>
    <property type="project" value="UniProtKB-SubCell"/>
</dbReference>
<evidence type="ECO:0000259" key="9">
    <source>
        <dbReference type="SMART" id="SM00134"/>
    </source>
</evidence>
<keyword evidence="5 8" id="KW-0472">Membrane</keyword>
<evidence type="ECO:0000256" key="8">
    <source>
        <dbReference type="SAM" id="Phobius"/>
    </source>
</evidence>
<dbReference type="SMART" id="SM00134">
    <property type="entry name" value="LU"/>
    <property type="match status" value="2"/>
</dbReference>
<dbReference type="SUPFAM" id="SSF57302">
    <property type="entry name" value="Snake toxin-like"/>
    <property type="match status" value="2"/>
</dbReference>
<proteinExistence type="predicted"/>
<sequence length="257" mass="27467">MDPRIYSQHTIWAAVASFLMAVVLFQVAGSLECYSCIEEGDNGCSPANITIVQCVLPMNICIEYMQTVGTGSFMVTRRKKGCSLGLEVGIAGNTTNEAMYHISNIQGCSTNLCNNKLPNSTVTIPPHSTMVPNGVECYSCASFSRDRCLPEKIKCTGDMTRCYEGNVTIAVNDGNPPKAIYFKTCEDKSICTTDVSLSATDMTISQKGFCCSGSYCNGPALPTTGITTTSNPNSQVPCSSVSYFSLLIGILIVIGVL</sequence>
<evidence type="ECO:0000256" key="4">
    <source>
        <dbReference type="ARBA" id="ARBA00022729"/>
    </source>
</evidence>
<evidence type="ECO:0000256" key="6">
    <source>
        <dbReference type="ARBA" id="ARBA00023180"/>
    </source>
</evidence>
<evidence type="ECO:0000256" key="2">
    <source>
        <dbReference type="ARBA" id="ARBA00022475"/>
    </source>
</evidence>
<evidence type="ECO:0000256" key="3">
    <source>
        <dbReference type="ARBA" id="ARBA00022622"/>
    </source>
</evidence>
<dbReference type="InterPro" id="IPR018363">
    <property type="entry name" value="CD59_antigen_CS"/>
</dbReference>
<evidence type="ECO:0000313" key="14">
    <source>
        <dbReference type="RefSeq" id="XP_030067374.1"/>
    </source>
</evidence>
<dbReference type="Gene3D" id="2.10.60.10">
    <property type="entry name" value="CD59"/>
    <property type="match status" value="2"/>
</dbReference>
<keyword evidence="8" id="KW-1133">Transmembrane helix</keyword>
<evidence type="ECO:0000313" key="11">
    <source>
        <dbReference type="RefSeq" id="XP_030067371.1"/>
    </source>
</evidence>
<dbReference type="RefSeq" id="XP_030067374.1">
    <property type="nucleotide sequence ID" value="XM_030211514.1"/>
</dbReference>
<dbReference type="GO" id="GO:0098552">
    <property type="term" value="C:side of membrane"/>
    <property type="evidence" value="ECO:0007669"/>
    <property type="project" value="UniProtKB-KW"/>
</dbReference>
<keyword evidence="7" id="KW-0449">Lipoprotein</keyword>
<gene>
    <name evidence="11 12 13 14" type="primary">LOC115475630</name>
</gene>
<dbReference type="PROSITE" id="PS00983">
    <property type="entry name" value="LY6_UPAR"/>
    <property type="match status" value="1"/>
</dbReference>
<keyword evidence="2" id="KW-1003">Cell membrane</keyword>
<protein>
    <submittedName>
        <fullName evidence="11 12">Ly6/PLAUR domain-containing protein 3-like isoform X2</fullName>
    </submittedName>
</protein>
<dbReference type="RefSeq" id="XP_030067373.1">
    <property type="nucleotide sequence ID" value="XM_030211513.1"/>
</dbReference>
<dbReference type="InterPro" id="IPR045860">
    <property type="entry name" value="Snake_toxin-like_sf"/>
</dbReference>
<evidence type="ECO:0000256" key="7">
    <source>
        <dbReference type="ARBA" id="ARBA00023288"/>
    </source>
</evidence>
<evidence type="ECO:0000313" key="13">
    <source>
        <dbReference type="RefSeq" id="XP_030067373.1"/>
    </source>
</evidence>
<keyword evidence="3" id="KW-0336">GPI-anchor</keyword>
<feature type="domain" description="UPAR/Ly6" evidence="9">
    <location>
        <begin position="31"/>
        <end position="125"/>
    </location>
</feature>